<feature type="compositionally biased region" description="Polar residues" evidence="1">
    <location>
        <begin position="306"/>
        <end position="318"/>
    </location>
</feature>
<dbReference type="GO" id="GO:0031573">
    <property type="term" value="P:mitotic intra-S DNA damage checkpoint signaling"/>
    <property type="evidence" value="ECO:0007669"/>
    <property type="project" value="TreeGrafter"/>
</dbReference>
<dbReference type="InterPro" id="IPR046938">
    <property type="entry name" value="DNA_clamp_sf"/>
</dbReference>
<dbReference type="STRING" id="1280837.A0A316VHE3"/>
<dbReference type="InterPro" id="IPR007268">
    <property type="entry name" value="Rad9/Ddc1"/>
</dbReference>
<dbReference type="Proteomes" id="UP000245771">
    <property type="component" value="Unassembled WGS sequence"/>
</dbReference>
<feature type="compositionally biased region" description="Basic and acidic residues" evidence="1">
    <location>
        <begin position="433"/>
        <end position="450"/>
    </location>
</feature>
<organism evidence="2 3">
    <name type="scientific">Meira miltonrushii</name>
    <dbReference type="NCBI Taxonomy" id="1280837"/>
    <lineage>
        <taxon>Eukaryota</taxon>
        <taxon>Fungi</taxon>
        <taxon>Dikarya</taxon>
        <taxon>Basidiomycota</taxon>
        <taxon>Ustilaginomycotina</taxon>
        <taxon>Exobasidiomycetes</taxon>
        <taxon>Exobasidiales</taxon>
        <taxon>Brachybasidiaceae</taxon>
        <taxon>Meira</taxon>
    </lineage>
</organism>
<evidence type="ECO:0008006" key="4">
    <source>
        <dbReference type="Google" id="ProtNLM"/>
    </source>
</evidence>
<proteinExistence type="predicted"/>
<dbReference type="GO" id="GO:0030896">
    <property type="term" value="C:checkpoint clamp complex"/>
    <property type="evidence" value="ECO:0007669"/>
    <property type="project" value="InterPro"/>
</dbReference>
<dbReference type="InParanoid" id="A0A316VHE3"/>
<feature type="region of interest" description="Disordered" evidence="1">
    <location>
        <begin position="354"/>
        <end position="488"/>
    </location>
</feature>
<dbReference type="SUPFAM" id="SSF55979">
    <property type="entry name" value="DNA clamp"/>
    <property type="match status" value="1"/>
</dbReference>
<dbReference type="GeneID" id="37024916"/>
<dbReference type="OrthoDB" id="60092at2759"/>
<feature type="compositionally biased region" description="Polar residues" evidence="1">
    <location>
        <begin position="357"/>
        <end position="384"/>
    </location>
</feature>
<evidence type="ECO:0000313" key="2">
    <source>
        <dbReference type="EMBL" id="PWN37077.1"/>
    </source>
</evidence>
<sequence length="488" mass="54877">MNAKFEIAQHRLINHALSCLSRFGEQLSILCLRHGEKEHVMRLSSMASSQSAFCAFMIRAEFFQIYEIQQGRRRIDLQLPIRSVQSVLNRYNNKHLQSCELEVSEGEHECRLAIRLHGDNGTSKTHKLTYEVAPCLFPKDQASAMNHIVASPKTIQDLLDFFANKVNGEITMTCTERGCSLSSRGDEVADSRQRNILQTEVHVPKGSFQTYVIGQEVEMTFSLREFRAPVALADHLQCPLEMRFETAGYPLNMQVKVQGMTAQVFLATSEPDFPKLTNTNRSVSADTSSYTHAMPSLNGHVGLPNGHSNPAAQLPESDNSINLQPIFTRSQDDSRVEQNEIHQEQDLFRQYDDDQSAMGSQVPQATPMQETPLETSTLPTQPMESTPLPPPAESMQMTPSQPQPKEKEDAPQVVEEVEKEMGKSADTGFSSLWHERDTTFEEEEEARREEEGENEDDSLTLSENEEFVPGTQDGGSASNKRPRYNPLL</sequence>
<feature type="compositionally biased region" description="Acidic residues" evidence="1">
    <location>
        <begin position="451"/>
        <end position="466"/>
    </location>
</feature>
<dbReference type="AlphaFoldDB" id="A0A316VHE3"/>
<dbReference type="GO" id="GO:0000076">
    <property type="term" value="P:DNA replication checkpoint signaling"/>
    <property type="evidence" value="ECO:0007669"/>
    <property type="project" value="TreeGrafter"/>
</dbReference>
<dbReference type="GO" id="GO:0006281">
    <property type="term" value="P:DNA repair"/>
    <property type="evidence" value="ECO:0007669"/>
    <property type="project" value="TreeGrafter"/>
</dbReference>
<dbReference type="RefSeq" id="XP_025357379.1">
    <property type="nucleotide sequence ID" value="XM_025503135.1"/>
</dbReference>
<feature type="compositionally biased region" description="Polar residues" evidence="1">
    <location>
        <begin position="277"/>
        <end position="291"/>
    </location>
</feature>
<dbReference type="Gene3D" id="3.70.10.10">
    <property type="match status" value="1"/>
</dbReference>
<accession>A0A316VHE3</accession>
<reference evidence="2 3" key="1">
    <citation type="journal article" date="2018" name="Mol. Biol. Evol.">
        <title>Broad Genomic Sampling Reveals a Smut Pathogenic Ancestry of the Fungal Clade Ustilaginomycotina.</title>
        <authorList>
            <person name="Kijpornyongpan T."/>
            <person name="Mondo S.J."/>
            <person name="Barry K."/>
            <person name="Sandor L."/>
            <person name="Lee J."/>
            <person name="Lipzen A."/>
            <person name="Pangilinan J."/>
            <person name="LaButti K."/>
            <person name="Hainaut M."/>
            <person name="Henrissat B."/>
            <person name="Grigoriev I.V."/>
            <person name="Spatafora J.W."/>
            <person name="Aime M.C."/>
        </authorList>
    </citation>
    <scope>NUCLEOTIDE SEQUENCE [LARGE SCALE GENOMIC DNA]</scope>
    <source>
        <strain evidence="2 3">MCA 3882</strain>
    </source>
</reference>
<name>A0A316VHE3_9BASI</name>
<feature type="region of interest" description="Disordered" evidence="1">
    <location>
        <begin position="277"/>
        <end position="318"/>
    </location>
</feature>
<gene>
    <name evidence="2" type="ORF">FA14DRAFT_9688</name>
</gene>
<keyword evidence="3" id="KW-1185">Reference proteome</keyword>
<dbReference type="EMBL" id="KZ819602">
    <property type="protein sequence ID" value="PWN37077.1"/>
    <property type="molecule type" value="Genomic_DNA"/>
</dbReference>
<dbReference type="PANTHER" id="PTHR15237:SF0">
    <property type="entry name" value="CELL CYCLE CHECKPOINT CONTROL PROTEIN"/>
    <property type="match status" value="1"/>
</dbReference>
<dbReference type="Pfam" id="PF04139">
    <property type="entry name" value="Rad9"/>
    <property type="match status" value="1"/>
</dbReference>
<dbReference type="GO" id="GO:0071479">
    <property type="term" value="P:cellular response to ionizing radiation"/>
    <property type="evidence" value="ECO:0007669"/>
    <property type="project" value="TreeGrafter"/>
</dbReference>
<dbReference type="PANTHER" id="PTHR15237">
    <property type="entry name" value="DNA REPAIR PROTEIN RAD9"/>
    <property type="match status" value="1"/>
</dbReference>
<evidence type="ECO:0000256" key="1">
    <source>
        <dbReference type="SAM" id="MobiDB-lite"/>
    </source>
</evidence>
<evidence type="ECO:0000313" key="3">
    <source>
        <dbReference type="Proteomes" id="UP000245771"/>
    </source>
</evidence>
<protein>
    <recommendedName>
        <fullName evidence="4">Rad9-domain-containing protein</fullName>
    </recommendedName>
</protein>